<accession>A0AAE1DH93</accession>
<dbReference type="EMBL" id="JAWDGP010003795">
    <property type="protein sequence ID" value="KAK3770624.1"/>
    <property type="molecule type" value="Genomic_DNA"/>
</dbReference>
<sequence length="95" mass="10371">MSSSKPVANICQVISANNSDFVESECSGDEHLPSCSDSGDSDVDQAPGPSKWPKKAPAKLKKRSKATLCDCIENSSFDDKDHVPLAQLRERERLH</sequence>
<evidence type="ECO:0000313" key="3">
    <source>
        <dbReference type="Proteomes" id="UP001283361"/>
    </source>
</evidence>
<keyword evidence="3" id="KW-1185">Reference proteome</keyword>
<organism evidence="2 3">
    <name type="scientific">Elysia crispata</name>
    <name type="common">lettuce slug</name>
    <dbReference type="NCBI Taxonomy" id="231223"/>
    <lineage>
        <taxon>Eukaryota</taxon>
        <taxon>Metazoa</taxon>
        <taxon>Spiralia</taxon>
        <taxon>Lophotrochozoa</taxon>
        <taxon>Mollusca</taxon>
        <taxon>Gastropoda</taxon>
        <taxon>Heterobranchia</taxon>
        <taxon>Euthyneura</taxon>
        <taxon>Panpulmonata</taxon>
        <taxon>Sacoglossa</taxon>
        <taxon>Placobranchoidea</taxon>
        <taxon>Plakobranchidae</taxon>
        <taxon>Elysia</taxon>
    </lineage>
</organism>
<gene>
    <name evidence="2" type="ORF">RRG08_052964</name>
</gene>
<proteinExistence type="predicted"/>
<feature type="region of interest" description="Disordered" evidence="1">
    <location>
        <begin position="32"/>
        <end position="59"/>
    </location>
</feature>
<dbReference type="AlphaFoldDB" id="A0AAE1DH93"/>
<reference evidence="2" key="1">
    <citation type="journal article" date="2023" name="G3 (Bethesda)">
        <title>A reference genome for the long-term kleptoplast-retaining sea slug Elysia crispata morphotype clarki.</title>
        <authorList>
            <person name="Eastman K.E."/>
            <person name="Pendleton A.L."/>
            <person name="Shaikh M.A."/>
            <person name="Suttiyut T."/>
            <person name="Ogas R."/>
            <person name="Tomko P."/>
            <person name="Gavelis G."/>
            <person name="Widhalm J.R."/>
            <person name="Wisecaver J.H."/>
        </authorList>
    </citation>
    <scope>NUCLEOTIDE SEQUENCE</scope>
    <source>
        <strain evidence="2">ECLA1</strain>
    </source>
</reference>
<evidence type="ECO:0000256" key="1">
    <source>
        <dbReference type="SAM" id="MobiDB-lite"/>
    </source>
</evidence>
<dbReference type="Proteomes" id="UP001283361">
    <property type="component" value="Unassembled WGS sequence"/>
</dbReference>
<comment type="caution">
    <text evidence="2">The sequence shown here is derived from an EMBL/GenBank/DDBJ whole genome shotgun (WGS) entry which is preliminary data.</text>
</comment>
<evidence type="ECO:0000313" key="2">
    <source>
        <dbReference type="EMBL" id="KAK3770624.1"/>
    </source>
</evidence>
<protein>
    <submittedName>
        <fullName evidence="2">Uncharacterized protein</fullName>
    </submittedName>
</protein>
<name>A0AAE1DH93_9GAST</name>